<protein>
    <submittedName>
        <fullName evidence="1">Uncharacterized protein</fullName>
    </submittedName>
</protein>
<accession>A0A6G1GQ99</accession>
<sequence length="100" mass="11634">MELAEHLLWPDDVAFKNQCELGLSLKLLNEFFCSFAFQLLFMWFLWRGGDCRWEIDCRLQGTLWPLQGRAMEFNGALTKLMDIYSPQRVFGTAGTLHARA</sequence>
<reference evidence="1" key="1">
    <citation type="journal article" date="2020" name="Stud. Mycol.">
        <title>101 Dothideomycetes genomes: a test case for predicting lifestyles and emergence of pathogens.</title>
        <authorList>
            <person name="Haridas S."/>
            <person name="Albert R."/>
            <person name="Binder M."/>
            <person name="Bloem J."/>
            <person name="Labutti K."/>
            <person name="Salamov A."/>
            <person name="Andreopoulos B."/>
            <person name="Baker S."/>
            <person name="Barry K."/>
            <person name="Bills G."/>
            <person name="Bluhm B."/>
            <person name="Cannon C."/>
            <person name="Castanera R."/>
            <person name="Culley D."/>
            <person name="Daum C."/>
            <person name="Ezra D."/>
            <person name="Gonzalez J."/>
            <person name="Henrissat B."/>
            <person name="Kuo A."/>
            <person name="Liang C."/>
            <person name="Lipzen A."/>
            <person name="Lutzoni F."/>
            <person name="Magnuson J."/>
            <person name="Mondo S."/>
            <person name="Nolan M."/>
            <person name="Ohm R."/>
            <person name="Pangilinan J."/>
            <person name="Park H.-J."/>
            <person name="Ramirez L."/>
            <person name="Alfaro M."/>
            <person name="Sun H."/>
            <person name="Tritt A."/>
            <person name="Yoshinaga Y."/>
            <person name="Zwiers L.-H."/>
            <person name="Turgeon B."/>
            <person name="Goodwin S."/>
            <person name="Spatafora J."/>
            <person name="Crous P."/>
            <person name="Grigoriev I."/>
        </authorList>
    </citation>
    <scope>NUCLEOTIDE SEQUENCE</scope>
    <source>
        <strain evidence="1">CBS 113979</strain>
    </source>
</reference>
<proteinExistence type="predicted"/>
<dbReference type="EMBL" id="ML977177">
    <property type="protein sequence ID" value="KAF1983146.1"/>
    <property type="molecule type" value="Genomic_DNA"/>
</dbReference>
<name>A0A6G1GQ99_9PEZI</name>
<evidence type="ECO:0000313" key="1">
    <source>
        <dbReference type="EMBL" id="KAF1983146.1"/>
    </source>
</evidence>
<evidence type="ECO:0000313" key="2">
    <source>
        <dbReference type="Proteomes" id="UP000800041"/>
    </source>
</evidence>
<organism evidence="1 2">
    <name type="scientific">Aulographum hederae CBS 113979</name>
    <dbReference type="NCBI Taxonomy" id="1176131"/>
    <lineage>
        <taxon>Eukaryota</taxon>
        <taxon>Fungi</taxon>
        <taxon>Dikarya</taxon>
        <taxon>Ascomycota</taxon>
        <taxon>Pezizomycotina</taxon>
        <taxon>Dothideomycetes</taxon>
        <taxon>Pleosporomycetidae</taxon>
        <taxon>Aulographales</taxon>
        <taxon>Aulographaceae</taxon>
    </lineage>
</organism>
<dbReference type="Proteomes" id="UP000800041">
    <property type="component" value="Unassembled WGS sequence"/>
</dbReference>
<gene>
    <name evidence="1" type="ORF">K402DRAFT_178726</name>
</gene>
<dbReference type="AlphaFoldDB" id="A0A6G1GQ99"/>
<keyword evidence="2" id="KW-1185">Reference proteome</keyword>